<organism evidence="2">
    <name type="scientific">Acinetobacter baumannii</name>
    <dbReference type="NCBI Taxonomy" id="470"/>
    <lineage>
        <taxon>Bacteria</taxon>
        <taxon>Pseudomonadati</taxon>
        <taxon>Pseudomonadota</taxon>
        <taxon>Gammaproteobacteria</taxon>
        <taxon>Moraxellales</taxon>
        <taxon>Moraxellaceae</taxon>
        <taxon>Acinetobacter</taxon>
        <taxon>Acinetobacter calcoaceticus/baumannii complex</taxon>
    </lineage>
</organism>
<name>A0A513QCP5_ACIBA</name>
<gene>
    <name evidence="2" type="primary">gtr80</name>
</gene>
<dbReference type="Gene3D" id="3.40.50.2000">
    <property type="entry name" value="Glycogen Phosphorylase B"/>
    <property type="match status" value="1"/>
</dbReference>
<accession>A0A513QCP5</accession>
<dbReference type="Pfam" id="PF00534">
    <property type="entry name" value="Glycos_transf_1"/>
    <property type="match status" value="1"/>
</dbReference>
<dbReference type="InterPro" id="IPR001296">
    <property type="entry name" value="Glyco_trans_1"/>
</dbReference>
<sequence length="375" mass="43816">MIKIKLHLYLQSKIRMKKLFFLTNTVDLANPSDGLAKKINAQVKAFEHYGYITELAGCSSAQYIISDQKLFLKEEGVFKKTKEILKNIEKYLSTQSEYEILYIRKFYFTPYFLLFLKKIRPKFKYIILELPTYPYYGELLTVRAKIGYWIENILVTRYLKKYIDRIVTFSNDKEIYGINCIKISNGIDDSEQIYFKEPSRSVINFISVSSISFWHGIDRFILALKNYNGTDVHFHIVGGNNEISLSLQNMVNEYGLEDKVTFYGHKSGDELKAIYAISHIGVGSLGRHRSNIYYLNSLKNREYIAKGLPIIYSEIDDDLEESAFVYKVSANEDVIDINKIICWFKRSDFNRQNTVKFSDRFLWKGQIGILLSKLK</sequence>
<evidence type="ECO:0000259" key="1">
    <source>
        <dbReference type="Pfam" id="PF00534"/>
    </source>
</evidence>
<reference evidence="2" key="1">
    <citation type="submission" date="2019-01" db="EMBL/GenBank/DDBJ databases">
        <authorList>
            <person name="Shneider M.M."/>
            <person name="Popova A.V."/>
            <person name="Shelenkov A.A."/>
            <person name="Mikhailova Y.V."/>
            <person name="Shagin D.A."/>
            <person name="Knirel Y.A."/>
            <person name="Kenyon J."/>
            <person name="Edelstein M.V."/>
        </authorList>
    </citation>
    <scope>NUCLEOTIDE SEQUENCE</scope>
    <source>
        <strain evidence="2">55-66</strain>
    </source>
</reference>
<dbReference type="SUPFAM" id="SSF53756">
    <property type="entry name" value="UDP-Glycosyltransferase/glycogen phosphorylase"/>
    <property type="match status" value="1"/>
</dbReference>
<protein>
    <submittedName>
        <fullName evidence="2">Gtr80</fullName>
    </submittedName>
</protein>
<evidence type="ECO:0000313" key="2">
    <source>
        <dbReference type="EMBL" id="QBM04848.1"/>
    </source>
</evidence>
<proteinExistence type="predicted"/>
<dbReference type="EMBL" id="MK399432">
    <property type="protein sequence ID" value="QBM04848.1"/>
    <property type="molecule type" value="Genomic_DNA"/>
</dbReference>
<dbReference type="GO" id="GO:0016757">
    <property type="term" value="F:glycosyltransferase activity"/>
    <property type="evidence" value="ECO:0007669"/>
    <property type="project" value="InterPro"/>
</dbReference>
<dbReference type="AlphaFoldDB" id="A0A513QCP5"/>
<feature type="domain" description="Glycosyl transferase family 1" evidence="1">
    <location>
        <begin position="205"/>
        <end position="280"/>
    </location>
</feature>